<gene>
    <name evidence="2" type="ORF">LTRI10_LOCUS4544</name>
</gene>
<feature type="region of interest" description="Disordered" evidence="1">
    <location>
        <begin position="1"/>
        <end position="39"/>
    </location>
</feature>
<evidence type="ECO:0000313" key="3">
    <source>
        <dbReference type="Proteomes" id="UP001497516"/>
    </source>
</evidence>
<proteinExistence type="predicted"/>
<keyword evidence="3" id="KW-1185">Reference proteome</keyword>
<organism evidence="2 3">
    <name type="scientific">Linum trigynum</name>
    <dbReference type="NCBI Taxonomy" id="586398"/>
    <lineage>
        <taxon>Eukaryota</taxon>
        <taxon>Viridiplantae</taxon>
        <taxon>Streptophyta</taxon>
        <taxon>Embryophyta</taxon>
        <taxon>Tracheophyta</taxon>
        <taxon>Spermatophyta</taxon>
        <taxon>Magnoliopsida</taxon>
        <taxon>eudicotyledons</taxon>
        <taxon>Gunneridae</taxon>
        <taxon>Pentapetalae</taxon>
        <taxon>rosids</taxon>
        <taxon>fabids</taxon>
        <taxon>Malpighiales</taxon>
        <taxon>Linaceae</taxon>
        <taxon>Linum</taxon>
    </lineage>
</organism>
<protein>
    <submittedName>
        <fullName evidence="2">Uncharacterized protein</fullName>
    </submittedName>
</protein>
<dbReference type="AlphaFoldDB" id="A0AAV2CJW1"/>
<evidence type="ECO:0000313" key="2">
    <source>
        <dbReference type="EMBL" id="CAL1356874.1"/>
    </source>
</evidence>
<dbReference type="Proteomes" id="UP001497516">
    <property type="component" value="Chromosome 1"/>
</dbReference>
<sequence>MPAEGPYELNLPDRTASTMASSAAESVRKQGNDEGSPWPSSISGLWSSLFRLSIRANRTSRIVATAAFDRALPLPFAAPFAAA</sequence>
<feature type="compositionally biased region" description="Low complexity" evidence="1">
    <location>
        <begin position="15"/>
        <end position="25"/>
    </location>
</feature>
<evidence type="ECO:0000256" key="1">
    <source>
        <dbReference type="SAM" id="MobiDB-lite"/>
    </source>
</evidence>
<accession>A0AAV2CJW1</accession>
<dbReference type="EMBL" id="OZ034813">
    <property type="protein sequence ID" value="CAL1356874.1"/>
    <property type="molecule type" value="Genomic_DNA"/>
</dbReference>
<name>A0AAV2CJW1_9ROSI</name>
<reference evidence="2 3" key="1">
    <citation type="submission" date="2024-04" db="EMBL/GenBank/DDBJ databases">
        <authorList>
            <person name="Fracassetti M."/>
        </authorList>
    </citation>
    <scope>NUCLEOTIDE SEQUENCE [LARGE SCALE GENOMIC DNA]</scope>
</reference>